<feature type="domain" description="4Fe-4S ferredoxin-type" evidence="12">
    <location>
        <begin position="1"/>
        <end position="30"/>
    </location>
</feature>
<feature type="binding site" evidence="11">
    <location>
        <position position="285"/>
    </location>
    <ligand>
        <name>FAD</name>
        <dbReference type="ChEBI" id="CHEBI:57692"/>
    </ligand>
</feature>
<comment type="caution">
    <text evidence="13">The sequence shown here is derived from an EMBL/GenBank/DDBJ whole genome shotgun (WGS) entry which is preliminary data.</text>
</comment>
<dbReference type="Pfam" id="PF13187">
    <property type="entry name" value="Fer4_9"/>
    <property type="match status" value="1"/>
</dbReference>
<keyword evidence="4 11" id="KW-0274">FAD</keyword>
<keyword evidence="2" id="KW-0285">Flavoprotein</keyword>
<dbReference type="SUPFAM" id="SSF52467">
    <property type="entry name" value="DHS-like NAD/FAD-binding domain"/>
    <property type="match status" value="1"/>
</dbReference>
<keyword evidence="5" id="KW-0249">Electron transport</keyword>
<comment type="function">
    <text evidence="8">The electron transfer flavoprotein serves as a specific electron acceptor for other dehydrogenases. It transfers the electrons to the main respiratory chain via ETF-ubiquinone oxidoreductase (ETF dehydrogenase).</text>
</comment>
<evidence type="ECO:0000256" key="11">
    <source>
        <dbReference type="PIRSR" id="PIRSR000089-1"/>
    </source>
</evidence>
<dbReference type="InterPro" id="IPR014729">
    <property type="entry name" value="Rossmann-like_a/b/a_fold"/>
</dbReference>
<evidence type="ECO:0000256" key="7">
    <source>
        <dbReference type="ARBA" id="ARBA00023014"/>
    </source>
</evidence>
<gene>
    <name evidence="13" type="ORF">ENW96_05720</name>
</gene>
<feature type="binding site" evidence="11">
    <location>
        <begin position="341"/>
        <end position="348"/>
    </location>
    <ligand>
        <name>FAD</name>
        <dbReference type="ChEBI" id="CHEBI:57692"/>
    </ligand>
</feature>
<dbReference type="PROSITE" id="PS51379">
    <property type="entry name" value="4FE4S_FER_2"/>
    <property type="match status" value="2"/>
</dbReference>
<evidence type="ECO:0000256" key="6">
    <source>
        <dbReference type="ARBA" id="ARBA00023004"/>
    </source>
</evidence>
<dbReference type="SMART" id="SM00893">
    <property type="entry name" value="ETF"/>
    <property type="match status" value="1"/>
</dbReference>
<evidence type="ECO:0000256" key="4">
    <source>
        <dbReference type="ARBA" id="ARBA00022827"/>
    </source>
</evidence>
<evidence type="ECO:0000256" key="5">
    <source>
        <dbReference type="ARBA" id="ARBA00022982"/>
    </source>
</evidence>
<evidence type="ECO:0000256" key="3">
    <source>
        <dbReference type="ARBA" id="ARBA00022723"/>
    </source>
</evidence>
<keyword evidence="3" id="KW-0479">Metal-binding</keyword>
<dbReference type="PANTHER" id="PTHR43153:SF1">
    <property type="entry name" value="ELECTRON TRANSFER FLAVOPROTEIN SUBUNIT ALPHA, MITOCHONDRIAL"/>
    <property type="match status" value="1"/>
</dbReference>
<feature type="domain" description="4Fe-4S ferredoxin-type" evidence="12">
    <location>
        <begin position="31"/>
        <end position="58"/>
    </location>
</feature>
<comment type="similarity">
    <text evidence="1">Belongs to the ETF alpha-subunit/FixB family.</text>
</comment>
<dbReference type="Gene3D" id="3.30.70.20">
    <property type="match status" value="1"/>
</dbReference>
<dbReference type="FunFam" id="3.40.50.1220:FF:000001">
    <property type="entry name" value="Electron transfer flavoprotein, alpha subunit"/>
    <property type="match status" value="1"/>
</dbReference>
<dbReference type="InterPro" id="IPR014730">
    <property type="entry name" value="ETF_a/b_N"/>
</dbReference>
<keyword evidence="5" id="KW-0813">Transport</keyword>
<dbReference type="GO" id="GO:0046872">
    <property type="term" value="F:metal ion binding"/>
    <property type="evidence" value="ECO:0007669"/>
    <property type="project" value="UniProtKB-KW"/>
</dbReference>
<dbReference type="InterPro" id="IPR033947">
    <property type="entry name" value="ETF_alpha_N"/>
</dbReference>
<dbReference type="InterPro" id="IPR017900">
    <property type="entry name" value="4Fe4S_Fe_S_CS"/>
</dbReference>
<dbReference type="GO" id="GO:0009055">
    <property type="term" value="F:electron transfer activity"/>
    <property type="evidence" value="ECO:0007669"/>
    <property type="project" value="InterPro"/>
</dbReference>
<feature type="binding site" evidence="11">
    <location>
        <position position="362"/>
    </location>
    <ligand>
        <name>FAD</name>
        <dbReference type="ChEBI" id="CHEBI:57692"/>
    </ligand>
</feature>
<evidence type="ECO:0000259" key="12">
    <source>
        <dbReference type="PROSITE" id="PS51379"/>
    </source>
</evidence>
<dbReference type="SUPFAM" id="SSF54862">
    <property type="entry name" value="4Fe-4S ferredoxins"/>
    <property type="match status" value="1"/>
</dbReference>
<dbReference type="GO" id="GO:0051536">
    <property type="term" value="F:iron-sulfur cluster binding"/>
    <property type="evidence" value="ECO:0007669"/>
    <property type="project" value="UniProtKB-KW"/>
</dbReference>
<dbReference type="Pfam" id="PF01012">
    <property type="entry name" value="ETF"/>
    <property type="match status" value="1"/>
</dbReference>
<proteinExistence type="inferred from homology"/>
<dbReference type="EMBL" id="DTMF01000146">
    <property type="protein sequence ID" value="HGF33874.1"/>
    <property type="molecule type" value="Genomic_DNA"/>
</dbReference>
<organism evidence="13">
    <name type="scientific">Desulfobacca acetoxidans</name>
    <dbReference type="NCBI Taxonomy" id="60893"/>
    <lineage>
        <taxon>Bacteria</taxon>
        <taxon>Pseudomonadati</taxon>
        <taxon>Thermodesulfobacteriota</taxon>
        <taxon>Desulfobaccia</taxon>
        <taxon>Desulfobaccales</taxon>
        <taxon>Desulfobaccaceae</taxon>
        <taxon>Desulfobacca</taxon>
    </lineage>
</organism>
<keyword evidence="7" id="KW-0411">Iron-sulfur</keyword>
<dbReference type="AlphaFoldDB" id="A0A7C3V4P7"/>
<dbReference type="GO" id="GO:0050660">
    <property type="term" value="F:flavin adenine dinucleotide binding"/>
    <property type="evidence" value="ECO:0007669"/>
    <property type="project" value="InterPro"/>
</dbReference>
<reference evidence="13" key="1">
    <citation type="journal article" date="2020" name="mSystems">
        <title>Genome- and Community-Level Interaction Insights into Carbon Utilization and Element Cycling Functions of Hydrothermarchaeota in Hydrothermal Sediment.</title>
        <authorList>
            <person name="Zhou Z."/>
            <person name="Liu Y."/>
            <person name="Xu W."/>
            <person name="Pan J."/>
            <person name="Luo Z.H."/>
            <person name="Li M."/>
        </authorList>
    </citation>
    <scope>NUCLEOTIDE SEQUENCE [LARGE SCALE GENOMIC DNA]</scope>
    <source>
        <strain evidence="13">SpSt-897</strain>
    </source>
</reference>
<dbReference type="PIRSF" id="PIRSF000089">
    <property type="entry name" value="Electra_flavoP_a"/>
    <property type="match status" value="1"/>
</dbReference>
<dbReference type="Gene3D" id="3.40.50.620">
    <property type="entry name" value="HUPs"/>
    <property type="match status" value="1"/>
</dbReference>
<sequence length="397" mass="42004">MSIIFFQEKCTLCGQCVGACPFGILRLEENALIIDNGCTLCGACVEICESGALAIPAAVGPAPRPGVPPDGVWVFAEQRQGKLAPVALELLGEARRLAETLQAKVAAVLLGHKVEHLCPTLLAAGADKVYLVESPVLADFCEGPYSAALAEIAQRFQPEIILAGATYLGRAFIPQVAAALRTGLTADCTAFAIDPEKRLLLQTRPAFGGNIMATIITPKTFPQMATARPGVFKRLTEGYSQNGQVVRVEWAPGAAASRSRFVKTVEEIRERLPLSEAEVIVAGGRGLKEAKNFRMLEELADLLGGAVGATRAAVDAGWIPYAHQIGQTGKTVSPKLYIAVGISGASQHVVGMQASDFIVAINKDPAAPIFQVANIGLVGDLFEIVPALILEIRKDRS</sequence>
<dbReference type="Pfam" id="PF00766">
    <property type="entry name" value="ETF_alpha"/>
    <property type="match status" value="1"/>
</dbReference>
<dbReference type="InterPro" id="IPR029035">
    <property type="entry name" value="DHS-like_NAD/FAD-binding_dom"/>
</dbReference>
<evidence type="ECO:0000256" key="1">
    <source>
        <dbReference type="ARBA" id="ARBA00005817"/>
    </source>
</evidence>
<dbReference type="GO" id="GO:0033539">
    <property type="term" value="P:fatty acid beta-oxidation using acyl-CoA dehydrogenase"/>
    <property type="evidence" value="ECO:0007669"/>
    <property type="project" value="TreeGrafter"/>
</dbReference>
<evidence type="ECO:0000256" key="9">
    <source>
        <dbReference type="ARBA" id="ARBA00068674"/>
    </source>
</evidence>
<dbReference type="SUPFAM" id="SSF52402">
    <property type="entry name" value="Adenine nucleotide alpha hydrolases-like"/>
    <property type="match status" value="1"/>
</dbReference>
<dbReference type="CDD" id="cd01715">
    <property type="entry name" value="ETF_alpha"/>
    <property type="match status" value="1"/>
</dbReference>
<dbReference type="Gene3D" id="3.40.50.1220">
    <property type="entry name" value="TPP-binding domain"/>
    <property type="match status" value="1"/>
</dbReference>
<dbReference type="PROSITE" id="PS00198">
    <property type="entry name" value="4FE4S_FER_1"/>
    <property type="match status" value="1"/>
</dbReference>
<keyword evidence="6" id="KW-0408">Iron</keyword>
<evidence type="ECO:0000256" key="8">
    <source>
        <dbReference type="ARBA" id="ARBA00025649"/>
    </source>
</evidence>
<evidence type="ECO:0000313" key="13">
    <source>
        <dbReference type="EMBL" id="HGF33874.1"/>
    </source>
</evidence>
<dbReference type="InterPro" id="IPR014731">
    <property type="entry name" value="ETF_asu_C"/>
</dbReference>
<dbReference type="PANTHER" id="PTHR43153">
    <property type="entry name" value="ELECTRON TRANSFER FLAVOPROTEIN ALPHA"/>
    <property type="match status" value="1"/>
</dbReference>
<comment type="cofactor">
    <cofactor evidence="11">
        <name>FAD</name>
        <dbReference type="ChEBI" id="CHEBI:57692"/>
    </cofactor>
    <text evidence="11">Binds 1 FAD per dimer.</text>
</comment>
<name>A0A7C3V4P7_9BACT</name>
<feature type="binding site" evidence="11">
    <location>
        <begin position="310"/>
        <end position="311"/>
    </location>
    <ligand>
        <name>FAD</name>
        <dbReference type="ChEBI" id="CHEBI:57692"/>
    </ligand>
</feature>
<dbReference type="InterPro" id="IPR017896">
    <property type="entry name" value="4Fe4S_Fe-S-bd"/>
</dbReference>
<protein>
    <recommendedName>
        <fullName evidence="9">Electron transfer flavoprotein subunit alpha</fullName>
    </recommendedName>
    <alternativeName>
        <fullName evidence="10">Electron transfer flavoprotein large subunit</fullName>
    </alternativeName>
</protein>
<evidence type="ECO:0000256" key="2">
    <source>
        <dbReference type="ARBA" id="ARBA00022630"/>
    </source>
</evidence>
<feature type="binding site" evidence="11">
    <location>
        <begin position="324"/>
        <end position="328"/>
    </location>
    <ligand>
        <name>FAD</name>
        <dbReference type="ChEBI" id="CHEBI:57692"/>
    </ligand>
</feature>
<accession>A0A7C3V4P7</accession>
<dbReference type="InterPro" id="IPR001308">
    <property type="entry name" value="ETF_a/FixB"/>
</dbReference>
<evidence type="ECO:0000256" key="10">
    <source>
        <dbReference type="ARBA" id="ARBA00079299"/>
    </source>
</evidence>